<organism evidence="2 3">
    <name type="scientific">Streptomyces zagrosensis</name>
    <dbReference type="NCBI Taxonomy" id="1042984"/>
    <lineage>
        <taxon>Bacteria</taxon>
        <taxon>Bacillati</taxon>
        <taxon>Actinomycetota</taxon>
        <taxon>Actinomycetes</taxon>
        <taxon>Kitasatosporales</taxon>
        <taxon>Streptomycetaceae</taxon>
        <taxon>Streptomyces</taxon>
    </lineage>
</organism>
<dbReference type="EMBL" id="JACHJL010000008">
    <property type="protein sequence ID" value="MBB5936398.1"/>
    <property type="molecule type" value="Genomic_DNA"/>
</dbReference>
<evidence type="ECO:0000256" key="1">
    <source>
        <dbReference type="SAM" id="MobiDB-lite"/>
    </source>
</evidence>
<feature type="compositionally biased region" description="Acidic residues" evidence="1">
    <location>
        <begin position="218"/>
        <end position="239"/>
    </location>
</feature>
<keyword evidence="3" id="KW-1185">Reference proteome</keyword>
<gene>
    <name evidence="2" type="ORF">FHS42_003473</name>
</gene>
<proteinExistence type="predicted"/>
<evidence type="ECO:0000313" key="3">
    <source>
        <dbReference type="Proteomes" id="UP000588098"/>
    </source>
</evidence>
<evidence type="ECO:0000313" key="2">
    <source>
        <dbReference type="EMBL" id="MBB5936398.1"/>
    </source>
</evidence>
<accession>A0A7W9QA03</accession>
<dbReference type="AlphaFoldDB" id="A0A7W9QA03"/>
<protein>
    <submittedName>
        <fullName evidence="2">Uncharacterized protein</fullName>
    </submittedName>
</protein>
<dbReference type="Proteomes" id="UP000588098">
    <property type="component" value="Unassembled WGS sequence"/>
</dbReference>
<name>A0A7W9QA03_9ACTN</name>
<dbReference type="RefSeq" id="WP_184573004.1">
    <property type="nucleotide sequence ID" value="NZ_JACHJL010000008.1"/>
</dbReference>
<comment type="caution">
    <text evidence="2">The sequence shown here is derived from an EMBL/GenBank/DDBJ whole genome shotgun (WGS) entry which is preliminary data.</text>
</comment>
<feature type="region of interest" description="Disordered" evidence="1">
    <location>
        <begin position="217"/>
        <end position="239"/>
    </location>
</feature>
<reference evidence="2 3" key="1">
    <citation type="submission" date="2020-08" db="EMBL/GenBank/DDBJ databases">
        <title>Genomic Encyclopedia of Type Strains, Phase III (KMG-III): the genomes of soil and plant-associated and newly described type strains.</title>
        <authorList>
            <person name="Whitman W."/>
        </authorList>
    </citation>
    <scope>NUCLEOTIDE SEQUENCE [LARGE SCALE GENOMIC DNA]</scope>
    <source>
        <strain evidence="2 3">CECT 8305</strain>
    </source>
</reference>
<sequence>MFTNNNQDQSLASHRLVQPLAEWLRTTTRLPTRRRGFACLLRACRTDKNSGAHNLAWRVFHRPESLPATLASHLVARSEACGAPAPESCAVADLTGSYLHEVMHMKEKDLAEIRQTAQRVAALFKIDDTGGELTGFHALFRAGRGSDLRNWLQRHSVEWVLTRPQDNAPLITERGFELLFSPSQDSNAWFFRQYLLTCALADLHRRGWQPKDAKATVEDFDPDAIDPTDTDALEEGTLQ</sequence>